<keyword evidence="4 7" id="KW-0812">Transmembrane</keyword>
<evidence type="ECO:0000256" key="4">
    <source>
        <dbReference type="ARBA" id="ARBA00022692"/>
    </source>
</evidence>
<dbReference type="PANTHER" id="PTHR43163:SF6">
    <property type="entry name" value="DIPEPTIDE TRANSPORT SYSTEM PERMEASE PROTEIN DPPB-RELATED"/>
    <property type="match status" value="1"/>
</dbReference>
<dbReference type="InterPro" id="IPR000515">
    <property type="entry name" value="MetI-like"/>
</dbReference>
<dbReference type="InterPro" id="IPR045621">
    <property type="entry name" value="BPD_transp_1_N"/>
</dbReference>
<feature type="transmembrane region" description="Helical" evidence="7">
    <location>
        <begin position="259"/>
        <end position="284"/>
    </location>
</feature>
<comment type="caution">
    <text evidence="9">The sequence shown here is derived from an EMBL/GenBank/DDBJ whole genome shotgun (WGS) entry which is preliminary data.</text>
</comment>
<protein>
    <submittedName>
        <fullName evidence="9">Peptide/nickel transport system permease protein</fullName>
    </submittedName>
</protein>
<evidence type="ECO:0000256" key="2">
    <source>
        <dbReference type="ARBA" id="ARBA00022448"/>
    </source>
</evidence>
<evidence type="ECO:0000256" key="1">
    <source>
        <dbReference type="ARBA" id="ARBA00004651"/>
    </source>
</evidence>
<keyword evidence="5 7" id="KW-1133">Transmembrane helix</keyword>
<comment type="similarity">
    <text evidence="7">Belongs to the binding-protein-dependent transport system permease family.</text>
</comment>
<evidence type="ECO:0000259" key="8">
    <source>
        <dbReference type="PROSITE" id="PS50928"/>
    </source>
</evidence>
<name>A0A2T0VAP7_9MICO</name>
<dbReference type="OrthoDB" id="9778910at2"/>
<evidence type="ECO:0000256" key="7">
    <source>
        <dbReference type="RuleBase" id="RU363032"/>
    </source>
</evidence>
<feature type="transmembrane region" description="Helical" evidence="7">
    <location>
        <begin position="103"/>
        <end position="124"/>
    </location>
</feature>
<evidence type="ECO:0000256" key="3">
    <source>
        <dbReference type="ARBA" id="ARBA00022475"/>
    </source>
</evidence>
<dbReference type="InterPro" id="IPR035906">
    <property type="entry name" value="MetI-like_sf"/>
</dbReference>
<keyword evidence="3" id="KW-1003">Cell membrane</keyword>
<comment type="subcellular location">
    <subcellularLocation>
        <location evidence="1 7">Cell membrane</location>
        <topology evidence="1 7">Multi-pass membrane protein</topology>
    </subcellularLocation>
</comment>
<gene>
    <name evidence="9" type="ORF">B0I08_107171</name>
</gene>
<evidence type="ECO:0000256" key="5">
    <source>
        <dbReference type="ARBA" id="ARBA00022989"/>
    </source>
</evidence>
<dbReference type="GO" id="GO:0005886">
    <property type="term" value="C:plasma membrane"/>
    <property type="evidence" value="ECO:0007669"/>
    <property type="project" value="UniProtKB-SubCell"/>
</dbReference>
<dbReference type="EMBL" id="PVTL01000007">
    <property type="protein sequence ID" value="PRY67275.1"/>
    <property type="molecule type" value="Genomic_DNA"/>
</dbReference>
<evidence type="ECO:0000313" key="9">
    <source>
        <dbReference type="EMBL" id="PRY67275.1"/>
    </source>
</evidence>
<feature type="transmembrane region" description="Helical" evidence="7">
    <location>
        <begin position="136"/>
        <end position="159"/>
    </location>
</feature>
<accession>A0A2T0VAP7</accession>
<dbReference type="AlphaFoldDB" id="A0A2T0VAP7"/>
<dbReference type="RefSeq" id="WP_106213841.1">
    <property type="nucleotide sequence ID" value="NZ_PVTL01000007.1"/>
</dbReference>
<evidence type="ECO:0000256" key="6">
    <source>
        <dbReference type="ARBA" id="ARBA00023136"/>
    </source>
</evidence>
<dbReference type="PROSITE" id="PS50928">
    <property type="entry name" value="ABC_TM1"/>
    <property type="match status" value="1"/>
</dbReference>
<dbReference type="GO" id="GO:0055085">
    <property type="term" value="P:transmembrane transport"/>
    <property type="evidence" value="ECO:0007669"/>
    <property type="project" value="InterPro"/>
</dbReference>
<sequence>MTRFVLKRIAVMPLLLLGVVTIAFVISRLLPANPIAAIVGQRNLGNEAIVAAAERKWGLDQPLIVQYFNYIGNLFRGDLGTSFVTKSPVLSDLADRLPATLELALMALVIGAVGGVILGVVSASRKDKFADHLSRLFALVGSSLPIFWTGLLFLFVFYAQLGIAPSPGRLSSRVVPPPHVTGFYTVDALVAGNPALFWDAFSHLLLPAFIMGWGLMGTISRLVRASMLDELGADYVRTVRAKGVSEGQLMRGHVLRNSLTPVVTVLGFAFGALLMGAVLVETIFSWNGIGSYAVEATRALDYPAINGVSLLGGAVFLLANLATDVTYAVVDPRVRLV</sequence>
<dbReference type="Pfam" id="PF00528">
    <property type="entry name" value="BPD_transp_1"/>
    <property type="match status" value="1"/>
</dbReference>
<dbReference type="Gene3D" id="1.10.3720.10">
    <property type="entry name" value="MetI-like"/>
    <property type="match status" value="1"/>
</dbReference>
<keyword evidence="6 7" id="KW-0472">Membrane</keyword>
<organism evidence="9 10">
    <name type="scientific">Glaciihabitans tibetensis</name>
    <dbReference type="NCBI Taxonomy" id="1266600"/>
    <lineage>
        <taxon>Bacteria</taxon>
        <taxon>Bacillati</taxon>
        <taxon>Actinomycetota</taxon>
        <taxon>Actinomycetes</taxon>
        <taxon>Micrococcales</taxon>
        <taxon>Microbacteriaceae</taxon>
        <taxon>Glaciihabitans</taxon>
    </lineage>
</organism>
<proteinExistence type="inferred from homology"/>
<feature type="transmembrane region" description="Helical" evidence="7">
    <location>
        <begin position="304"/>
        <end position="330"/>
    </location>
</feature>
<dbReference type="PANTHER" id="PTHR43163">
    <property type="entry name" value="DIPEPTIDE TRANSPORT SYSTEM PERMEASE PROTEIN DPPB-RELATED"/>
    <property type="match status" value="1"/>
</dbReference>
<feature type="transmembrane region" description="Helical" evidence="7">
    <location>
        <begin position="200"/>
        <end position="219"/>
    </location>
</feature>
<dbReference type="CDD" id="cd06261">
    <property type="entry name" value="TM_PBP2"/>
    <property type="match status" value="1"/>
</dbReference>
<feature type="domain" description="ABC transmembrane type-1" evidence="8">
    <location>
        <begin position="97"/>
        <end position="327"/>
    </location>
</feature>
<keyword evidence="10" id="KW-1185">Reference proteome</keyword>
<reference evidence="9 10" key="1">
    <citation type="submission" date="2018-03" db="EMBL/GenBank/DDBJ databases">
        <title>Genomic Encyclopedia of Type Strains, Phase III (KMG-III): the genomes of soil and plant-associated and newly described type strains.</title>
        <authorList>
            <person name="Whitman W."/>
        </authorList>
    </citation>
    <scope>NUCLEOTIDE SEQUENCE [LARGE SCALE GENOMIC DNA]</scope>
    <source>
        <strain evidence="9 10">CGMCC 1.12484</strain>
    </source>
</reference>
<dbReference type="SUPFAM" id="SSF161098">
    <property type="entry name" value="MetI-like"/>
    <property type="match status" value="1"/>
</dbReference>
<dbReference type="Proteomes" id="UP000237983">
    <property type="component" value="Unassembled WGS sequence"/>
</dbReference>
<keyword evidence="2 7" id="KW-0813">Transport</keyword>
<dbReference type="Pfam" id="PF19300">
    <property type="entry name" value="BPD_transp_1_N"/>
    <property type="match status" value="1"/>
</dbReference>
<evidence type="ECO:0000313" key="10">
    <source>
        <dbReference type="Proteomes" id="UP000237983"/>
    </source>
</evidence>